<dbReference type="InterPro" id="IPR016024">
    <property type="entry name" value="ARM-type_fold"/>
</dbReference>
<dbReference type="Gene3D" id="1.25.10.10">
    <property type="entry name" value="Leucine-rich Repeat Variant"/>
    <property type="match status" value="1"/>
</dbReference>
<evidence type="ECO:0000256" key="1">
    <source>
        <dbReference type="PROSITE-ProRule" id="PRU00103"/>
    </source>
</evidence>
<dbReference type="InterPro" id="IPR021133">
    <property type="entry name" value="HEAT_type_2"/>
</dbReference>
<proteinExistence type="predicted"/>
<feature type="transmembrane region" description="Helical" evidence="2">
    <location>
        <begin position="27"/>
        <end position="47"/>
    </location>
</feature>
<name>A0A812UEV8_9DINO</name>
<evidence type="ECO:0000256" key="2">
    <source>
        <dbReference type="SAM" id="Phobius"/>
    </source>
</evidence>
<evidence type="ECO:0000313" key="3">
    <source>
        <dbReference type="EMBL" id="CAE7563359.1"/>
    </source>
</evidence>
<comment type="caution">
    <text evidence="3">The sequence shown here is derived from an EMBL/GenBank/DDBJ whole genome shotgun (WGS) entry which is preliminary data.</text>
</comment>
<dbReference type="EMBL" id="CAJNDS010002679">
    <property type="protein sequence ID" value="CAE7563359.1"/>
    <property type="molecule type" value="Genomic_DNA"/>
</dbReference>
<feature type="transmembrane region" description="Helical" evidence="2">
    <location>
        <begin position="107"/>
        <end position="126"/>
    </location>
</feature>
<dbReference type="PROSITE" id="PS50077">
    <property type="entry name" value="HEAT_REPEAT"/>
    <property type="match status" value="1"/>
</dbReference>
<dbReference type="Proteomes" id="UP000604046">
    <property type="component" value="Unassembled WGS sequence"/>
</dbReference>
<evidence type="ECO:0000313" key="4">
    <source>
        <dbReference type="Proteomes" id="UP000604046"/>
    </source>
</evidence>
<accession>A0A812UEV8</accession>
<sequence length="823" mass="90728">MELISRDWAFRRNLFTLSRHSPLKAWFFKYIVFAVFGLLSCLPVVRARQCWKQRGMRPSLVDEIEEPSATDSARFDSHVMLVTNVPRIMVLLYASTCLLYSRLQLSLLLSMAFVSLVNVLQAAVNFDYYASSWIRRQYDVTESVAFHVLHHSYRLAELALRPRGRALFENCSMTVSLCAILAAGWIAAAATRVGSSQEIGGHSRLRDWTLVAEVDRAEAFRADHSQCQKQMESLDRHIKEFCEGVRPSLQNRSLQAVTYMLDVNAEEMAKDISRALWKGRPDASNGLLYNRVGFGLKNLMLWSGASPQSRKFWCNSLGLYMLHEGGADDQFRTPLGSLLEMEGVKDSQGQILGDCSWTQKAPLWQSASEAVVLQSEEGLVRVLLNKTLQGGPWTLVTSIFYRFELPALARHPPKGGLRILNENPAVKCKHLVPFIRGRIEETGVPETWKQVGSFSCLDIPGLLGEEEAHRMDARATPFQKPGFRVRDECQLRNKALTWELFQACLSQGEVEWHDLQQVAARFGVFDPTSSGEEALRLRVSRLLEEYGPQVAVAIPDLMRMFDIKVLEGLIAMEEDITHSDGKVADRAFAAMGAGVQHLGHPDLEKLLNARFFPAHVLLKVVQGLAALGKRDPGLVLASLALAMKNDDADVREAAVQAVVGMGTADPTWVLPALAKTLGDARLGAAQFGDARLDVAQLILLALPALPELASGCMLELSSLQALQAVAADANSNWQVRAPAVKALGLACTKDLNLVLPILDKAVSDVSSQVRLSAVEALDSLAARGGEKTSIVPLLQRALKDRHSKVYGAALRAIAHHGSPHPNT</sequence>
<gene>
    <name evidence="3" type="ORF">SNAT2548_LOCUS31847</name>
</gene>
<keyword evidence="2" id="KW-1133">Transmembrane helix</keyword>
<dbReference type="AlphaFoldDB" id="A0A812UEV8"/>
<keyword evidence="2" id="KW-0812">Transmembrane</keyword>
<feature type="repeat" description="HEAT" evidence="1">
    <location>
        <begin position="754"/>
        <end position="789"/>
    </location>
</feature>
<protein>
    <submittedName>
        <fullName evidence="3">Uncharacterized protein</fullName>
    </submittedName>
</protein>
<keyword evidence="2" id="KW-0472">Membrane</keyword>
<dbReference type="OrthoDB" id="413644at2759"/>
<dbReference type="SUPFAM" id="SSF48371">
    <property type="entry name" value="ARM repeat"/>
    <property type="match status" value="1"/>
</dbReference>
<keyword evidence="4" id="KW-1185">Reference proteome</keyword>
<reference evidence="3" key="1">
    <citation type="submission" date="2021-02" db="EMBL/GenBank/DDBJ databases">
        <authorList>
            <person name="Dougan E. K."/>
            <person name="Rhodes N."/>
            <person name="Thang M."/>
            <person name="Chan C."/>
        </authorList>
    </citation>
    <scope>NUCLEOTIDE SEQUENCE</scope>
</reference>
<organism evidence="3 4">
    <name type="scientific">Symbiodinium natans</name>
    <dbReference type="NCBI Taxonomy" id="878477"/>
    <lineage>
        <taxon>Eukaryota</taxon>
        <taxon>Sar</taxon>
        <taxon>Alveolata</taxon>
        <taxon>Dinophyceae</taxon>
        <taxon>Suessiales</taxon>
        <taxon>Symbiodiniaceae</taxon>
        <taxon>Symbiodinium</taxon>
    </lineage>
</organism>
<dbReference type="InterPro" id="IPR011989">
    <property type="entry name" value="ARM-like"/>
</dbReference>